<keyword evidence="5" id="KW-1185">Reference proteome</keyword>
<evidence type="ECO:0000313" key="5">
    <source>
        <dbReference type="Proteomes" id="UP001377567"/>
    </source>
</evidence>
<proteinExistence type="inferred from homology"/>
<dbReference type="AlphaFoldDB" id="A0AAV5S4L2"/>
<organism evidence="4 5">
    <name type="scientific">Maudiozyma humilis</name>
    <name type="common">Sour dough yeast</name>
    <name type="synonym">Kazachstania humilis</name>
    <dbReference type="NCBI Taxonomy" id="51915"/>
    <lineage>
        <taxon>Eukaryota</taxon>
        <taxon>Fungi</taxon>
        <taxon>Dikarya</taxon>
        <taxon>Ascomycota</taxon>
        <taxon>Saccharomycotina</taxon>
        <taxon>Saccharomycetes</taxon>
        <taxon>Saccharomycetales</taxon>
        <taxon>Saccharomycetaceae</taxon>
        <taxon>Maudiozyma</taxon>
    </lineage>
</organism>
<dbReference type="InterPro" id="IPR042184">
    <property type="entry name" value="YqeY/Aim41_N"/>
</dbReference>
<comment type="subcellular location">
    <subcellularLocation>
        <location evidence="3">Mitochondrion</location>
    </subcellularLocation>
</comment>
<evidence type="ECO:0000256" key="2">
    <source>
        <dbReference type="ARBA" id="ARBA00023128"/>
    </source>
</evidence>
<keyword evidence="2 3" id="KW-0496">Mitochondrion</keyword>
<protein>
    <recommendedName>
        <fullName evidence="3">Altered inheritance of mitochondria protein 41</fullName>
    </recommendedName>
</protein>
<dbReference type="SUPFAM" id="SSF89095">
    <property type="entry name" value="GatB/YqeY motif"/>
    <property type="match status" value="1"/>
</dbReference>
<dbReference type="GO" id="GO:0016884">
    <property type="term" value="F:carbon-nitrogen ligase activity, with glutamine as amido-N-donor"/>
    <property type="evidence" value="ECO:0007669"/>
    <property type="project" value="UniProtKB-UniRule"/>
</dbReference>
<comment type="caution">
    <text evidence="4">The sequence shown here is derived from an EMBL/GenBank/DDBJ whole genome shotgun (WGS) entry which is preliminary data.</text>
</comment>
<evidence type="ECO:0000256" key="1">
    <source>
        <dbReference type="ARBA" id="ARBA00007538"/>
    </source>
</evidence>
<reference evidence="4 5" key="1">
    <citation type="journal article" date="2023" name="Elife">
        <title>Identification of key yeast species and microbe-microbe interactions impacting larval growth of Drosophila in the wild.</title>
        <authorList>
            <person name="Mure A."/>
            <person name="Sugiura Y."/>
            <person name="Maeda R."/>
            <person name="Honda K."/>
            <person name="Sakurai N."/>
            <person name="Takahashi Y."/>
            <person name="Watada M."/>
            <person name="Katoh T."/>
            <person name="Gotoh A."/>
            <person name="Gotoh Y."/>
            <person name="Taniguchi I."/>
            <person name="Nakamura K."/>
            <person name="Hayashi T."/>
            <person name="Katayama T."/>
            <person name="Uemura T."/>
            <person name="Hattori Y."/>
        </authorList>
    </citation>
    <scope>NUCLEOTIDE SEQUENCE [LARGE SCALE GENOMIC DNA]</scope>
    <source>
        <strain evidence="4 5">KH-74</strain>
    </source>
</reference>
<accession>A0AAV5S4L2</accession>
<dbReference type="Gene3D" id="1.10.1510.10">
    <property type="entry name" value="Uncharacterised protein YqeY/AIM41 PF09424, N-terminal domain"/>
    <property type="match status" value="1"/>
</dbReference>
<dbReference type="PANTHER" id="PTHR28055">
    <property type="entry name" value="ALTERED INHERITANCE OF MITOCHONDRIA PROTEIN 41, MITOCHONDRIAL"/>
    <property type="match status" value="1"/>
</dbReference>
<comment type="similarity">
    <text evidence="1 3">Belongs to the AIM41 family.</text>
</comment>
<dbReference type="Proteomes" id="UP001377567">
    <property type="component" value="Unassembled WGS sequence"/>
</dbReference>
<gene>
    <name evidence="3" type="primary">AIM41</name>
    <name evidence="4" type="ORF">DAKH74_052700</name>
</gene>
<dbReference type="Pfam" id="PF09424">
    <property type="entry name" value="YqeY"/>
    <property type="match status" value="1"/>
</dbReference>
<dbReference type="EMBL" id="BTGD01000025">
    <property type="protein sequence ID" value="GMM58653.1"/>
    <property type="molecule type" value="Genomic_DNA"/>
</dbReference>
<name>A0AAV5S4L2_MAUHU</name>
<dbReference type="InterPro" id="IPR019004">
    <property type="entry name" value="YqeY/Aim41"/>
</dbReference>
<sequence length="183" mass="21124">MLRRQLFNAGRFSRSIRFNSTEAYTSAIASLKKDLKTSMLEKNALQKNVIKGLLSEIKNAEIDNKTKHNDEFGLFDTYSKLIHQREDSIKNYLLNKREDMAETEKKEIEIIKKYQESLPVATREEIDAKVAELLKFMKEADSSIQLKDVFGKVNWKTTPTQWNASSKSIRSSIVAQFKSIFGH</sequence>
<dbReference type="GO" id="GO:0005739">
    <property type="term" value="C:mitochondrion"/>
    <property type="evidence" value="ECO:0007669"/>
    <property type="project" value="UniProtKB-SubCell"/>
</dbReference>
<dbReference type="PANTHER" id="PTHR28055:SF1">
    <property type="entry name" value="ALTERED INHERITANCE OF MITOCHONDRIA PROTEIN 41, MITOCHONDRIAL"/>
    <property type="match status" value="1"/>
</dbReference>
<evidence type="ECO:0000256" key="3">
    <source>
        <dbReference type="RuleBase" id="RU365099"/>
    </source>
</evidence>
<evidence type="ECO:0000313" key="4">
    <source>
        <dbReference type="EMBL" id="GMM58653.1"/>
    </source>
</evidence>
<dbReference type="InterPro" id="IPR003789">
    <property type="entry name" value="Asn/Gln_tRNA_amidoTrase-B-like"/>
</dbReference>